<accession>A0A4U3M4C1</accession>
<feature type="transmembrane region" description="Helical" evidence="4">
    <location>
        <begin position="20"/>
        <end position="40"/>
    </location>
</feature>
<dbReference type="RefSeq" id="WP_137250982.1">
    <property type="nucleotide sequence ID" value="NZ_SZQA01000043.1"/>
</dbReference>
<dbReference type="EMBL" id="SZQA01000043">
    <property type="protein sequence ID" value="TKK83665.1"/>
    <property type="molecule type" value="Genomic_DNA"/>
</dbReference>
<dbReference type="Pfam" id="PF01229">
    <property type="entry name" value="Glyco_hydro_39"/>
    <property type="match status" value="1"/>
</dbReference>
<evidence type="ECO:0000313" key="7">
    <source>
        <dbReference type="Proteomes" id="UP000308705"/>
    </source>
</evidence>
<keyword evidence="2" id="KW-0378">Hydrolase</keyword>
<sequence>MARENRRHWRHARRSLRTRLVMLFATVTVAGAIGALVLAMSGPPAVPWEPLGDQGESAPEAVAGPAAARPIVIGGGAPAGFPIWGFSHTRFSVDSGPPEVTAVAERSLARGRIIQNQHIMGFGTLNPEPSPGKYDWDSMDSRMAAIKRSGGLPVITLCCAPDWMVGGKPGETDWENNFTQSPLRKHYKDFANLAAAAAKRYPHVRHFIVWNEFKGFFNEGLKRWDYEGYTEMYNLVYDALKKVNPKIQVGGPYINVTDRPGWRSEVSGPWGSQDQRGLDAIRFWLKNKHGADFIVVDGTSESSKGMYPDEFRALAKFSAVNGWLKKQTKLPIWWAEWYFEPAESDWTTGRRLAVQAAAMIEFAKSGTAAALYWSPQGEGRECDGCLWTNLDQPKAGQPLPALTMLQDFARWFPAGTRLASVRSTHPAIRVLASSKKLVVVNTRGEETRAPVDGKQLTLKSYEVRWINR</sequence>
<comment type="similarity">
    <text evidence="1">Belongs to the glycosyl hydrolase 39 family.</text>
</comment>
<organism evidence="6 7">
    <name type="scientific">Herbidospora galbida</name>
    <dbReference type="NCBI Taxonomy" id="2575442"/>
    <lineage>
        <taxon>Bacteria</taxon>
        <taxon>Bacillati</taxon>
        <taxon>Actinomycetota</taxon>
        <taxon>Actinomycetes</taxon>
        <taxon>Streptosporangiales</taxon>
        <taxon>Streptosporangiaceae</taxon>
        <taxon>Herbidospora</taxon>
    </lineage>
</organism>
<keyword evidence="4" id="KW-0812">Transmembrane</keyword>
<proteinExistence type="inferred from homology"/>
<dbReference type="PANTHER" id="PTHR12631:SF10">
    <property type="entry name" value="BETA-XYLOSIDASE-LIKE PROTEIN-RELATED"/>
    <property type="match status" value="1"/>
</dbReference>
<reference evidence="6 7" key="1">
    <citation type="submission" date="2019-04" db="EMBL/GenBank/DDBJ databases">
        <title>Herbidospora sp. NEAU-GS14.nov., a novel actinomycete isolated from soil.</title>
        <authorList>
            <person name="Han L."/>
        </authorList>
    </citation>
    <scope>NUCLEOTIDE SEQUENCE [LARGE SCALE GENOMIC DNA]</scope>
    <source>
        <strain evidence="6 7">NEAU-GS14</strain>
    </source>
</reference>
<dbReference type="Proteomes" id="UP000308705">
    <property type="component" value="Unassembled WGS sequence"/>
</dbReference>
<evidence type="ECO:0000256" key="4">
    <source>
        <dbReference type="SAM" id="Phobius"/>
    </source>
</evidence>
<comment type="caution">
    <text evidence="6">The sequence shown here is derived from an EMBL/GenBank/DDBJ whole genome shotgun (WGS) entry which is preliminary data.</text>
</comment>
<dbReference type="InterPro" id="IPR049166">
    <property type="entry name" value="GH39_cat"/>
</dbReference>
<evidence type="ECO:0000256" key="2">
    <source>
        <dbReference type="ARBA" id="ARBA00022801"/>
    </source>
</evidence>
<evidence type="ECO:0000256" key="1">
    <source>
        <dbReference type="ARBA" id="ARBA00008875"/>
    </source>
</evidence>
<protein>
    <submittedName>
        <fullName evidence="6">Xylan 1,4-beta-xylosidase</fullName>
    </submittedName>
</protein>
<dbReference type="PANTHER" id="PTHR12631">
    <property type="entry name" value="ALPHA-L-IDURONIDASE"/>
    <property type="match status" value="1"/>
</dbReference>
<dbReference type="Gene3D" id="3.20.20.80">
    <property type="entry name" value="Glycosidases"/>
    <property type="match status" value="1"/>
</dbReference>
<dbReference type="InterPro" id="IPR017853">
    <property type="entry name" value="GH"/>
</dbReference>
<keyword evidence="3" id="KW-0326">Glycosidase</keyword>
<gene>
    <name evidence="6" type="ORF">FDA94_32970</name>
</gene>
<name>A0A4U3M4C1_9ACTN</name>
<dbReference type="InterPro" id="IPR051923">
    <property type="entry name" value="Glycosyl_Hydrolase_39"/>
</dbReference>
<dbReference type="SUPFAM" id="SSF51445">
    <property type="entry name" value="(Trans)glycosidases"/>
    <property type="match status" value="1"/>
</dbReference>
<evidence type="ECO:0000313" key="6">
    <source>
        <dbReference type="EMBL" id="TKK83665.1"/>
    </source>
</evidence>
<keyword evidence="4" id="KW-1133">Transmembrane helix</keyword>
<evidence type="ECO:0000256" key="3">
    <source>
        <dbReference type="ARBA" id="ARBA00023295"/>
    </source>
</evidence>
<keyword evidence="7" id="KW-1185">Reference proteome</keyword>
<dbReference type="AlphaFoldDB" id="A0A4U3M4C1"/>
<feature type="domain" description="Glycosyl hydrolases family 39 N-terminal catalytic" evidence="5">
    <location>
        <begin position="134"/>
        <end position="337"/>
    </location>
</feature>
<evidence type="ECO:0000259" key="5">
    <source>
        <dbReference type="Pfam" id="PF01229"/>
    </source>
</evidence>
<keyword evidence="4" id="KW-0472">Membrane</keyword>
<dbReference type="OrthoDB" id="3500494at2"/>
<dbReference type="GO" id="GO:0004553">
    <property type="term" value="F:hydrolase activity, hydrolyzing O-glycosyl compounds"/>
    <property type="evidence" value="ECO:0007669"/>
    <property type="project" value="TreeGrafter"/>
</dbReference>